<dbReference type="EMBL" id="EU972452">
    <property type="protein sequence ID" value="ACG44570.1"/>
    <property type="molecule type" value="mRNA"/>
</dbReference>
<keyword evidence="3 6" id="KW-0964">Secreted</keyword>
<dbReference type="GO" id="GO:0005576">
    <property type="term" value="C:extracellular region"/>
    <property type="evidence" value="ECO:0007669"/>
    <property type="project" value="UniProtKB-SubCell"/>
</dbReference>
<evidence type="ECO:0000256" key="3">
    <source>
        <dbReference type="ARBA" id="ARBA00022525"/>
    </source>
</evidence>
<dbReference type="PANTHER" id="PTHR33109">
    <property type="entry name" value="EPIDERMAL PATTERNING FACTOR-LIKE PROTEIN 4"/>
    <property type="match status" value="1"/>
</dbReference>
<reference evidence="7" key="1">
    <citation type="journal article" date="2009" name="Plant Mol. Biol.">
        <title>Insights into corn genes derived from large-scale cDNA sequencing.</title>
        <authorList>
            <person name="Alexandrov N.N."/>
            <person name="Brover V.V."/>
            <person name="Freidin S."/>
            <person name="Troukhan M.E."/>
            <person name="Tatarinova T.V."/>
            <person name="Zhang H."/>
            <person name="Swaller T.J."/>
            <person name="Lu Y.P."/>
            <person name="Bouck J."/>
            <person name="Flavell R.B."/>
            <person name="Feldmann K.A."/>
        </authorList>
    </citation>
    <scope>NUCLEOTIDE SEQUENCE</scope>
</reference>
<dbReference type="PANTHER" id="PTHR33109:SF93">
    <property type="entry name" value="EPIDERMAL PATTERNING FACTOR-LIKE PROTEIN"/>
    <property type="match status" value="1"/>
</dbReference>
<sequence length="95" mass="10212">MVTEASFAGIRGVIGSRPPTCEGRCRSCGHCEAVQVPVSPQQLQRRKKEGLGLGRAAAAAATGGRARAMPASYYDHSNYKPLSWRCKCGRHILDP</sequence>
<evidence type="ECO:0000256" key="6">
    <source>
        <dbReference type="RuleBase" id="RU367102"/>
    </source>
</evidence>
<keyword evidence="4" id="KW-0732">Signal</keyword>
<organism evidence="7">
    <name type="scientific">Zea mays</name>
    <name type="common">Maize</name>
    <dbReference type="NCBI Taxonomy" id="4577"/>
    <lineage>
        <taxon>Eukaryota</taxon>
        <taxon>Viridiplantae</taxon>
        <taxon>Streptophyta</taxon>
        <taxon>Embryophyta</taxon>
        <taxon>Tracheophyta</taxon>
        <taxon>Spermatophyta</taxon>
        <taxon>Magnoliopsida</taxon>
        <taxon>Liliopsida</taxon>
        <taxon>Poales</taxon>
        <taxon>Poaceae</taxon>
        <taxon>PACMAD clade</taxon>
        <taxon>Panicoideae</taxon>
        <taxon>Andropogonodae</taxon>
        <taxon>Andropogoneae</taxon>
        <taxon>Tripsacinae</taxon>
        <taxon>Zea</taxon>
    </lineage>
</organism>
<dbReference type="GO" id="GO:0010052">
    <property type="term" value="P:guard cell differentiation"/>
    <property type="evidence" value="ECO:0007669"/>
    <property type="project" value="UniProtKB-UniRule"/>
</dbReference>
<evidence type="ECO:0000256" key="1">
    <source>
        <dbReference type="ARBA" id="ARBA00004613"/>
    </source>
</evidence>
<proteinExistence type="evidence at transcript level"/>
<comment type="subcellular location">
    <subcellularLocation>
        <location evidence="1 6">Secreted</location>
    </subcellularLocation>
</comment>
<accession>B6U5D7</accession>
<keyword evidence="5" id="KW-1015">Disulfide bond</keyword>
<dbReference type="AlphaFoldDB" id="B6U5D7"/>
<protein>
    <recommendedName>
        <fullName evidence="6">Epidermal patterning factor-like protein</fullName>
    </recommendedName>
</protein>
<dbReference type="InterPro" id="IPR039455">
    <property type="entry name" value="EPFL"/>
</dbReference>
<name>B6U5D7_MAIZE</name>
<evidence type="ECO:0000256" key="2">
    <source>
        <dbReference type="ARBA" id="ARBA00008127"/>
    </source>
</evidence>
<dbReference type="Pfam" id="PF17181">
    <property type="entry name" value="EPF"/>
    <property type="match status" value="1"/>
</dbReference>
<keyword evidence="6" id="KW-0217">Developmental protein</keyword>
<evidence type="ECO:0000256" key="4">
    <source>
        <dbReference type="ARBA" id="ARBA00022729"/>
    </source>
</evidence>
<comment type="similarity">
    <text evidence="2 6">Belongs to the plant cysteine rich small secretory peptide family. Epidermal patterning factor subfamily.</text>
</comment>
<comment type="function">
    <text evidence="6">Controls stomatal patterning.</text>
</comment>
<evidence type="ECO:0000313" key="7">
    <source>
        <dbReference type="EMBL" id="ACG44570.1"/>
    </source>
</evidence>
<evidence type="ECO:0000256" key="5">
    <source>
        <dbReference type="ARBA" id="ARBA00023157"/>
    </source>
</evidence>